<evidence type="ECO:0000259" key="6">
    <source>
        <dbReference type="PROSITE" id="PS51293"/>
    </source>
</evidence>
<feature type="domain" description="HTH myb-type" evidence="7">
    <location>
        <begin position="11"/>
        <end position="66"/>
    </location>
</feature>
<dbReference type="VEuPathDB" id="AmoebaDB:EHI7A_006690"/>
<dbReference type="PANTHER" id="PTHR46621:SF1">
    <property type="entry name" value="SNRNA-ACTIVATING PROTEIN COMPLEX SUBUNIT 4"/>
    <property type="match status" value="1"/>
</dbReference>
<evidence type="ECO:0000313" key="8">
    <source>
        <dbReference type="EMBL" id="GAT96362.1"/>
    </source>
</evidence>
<feature type="domain" description="Myb-like" evidence="5">
    <location>
        <begin position="18"/>
        <end position="62"/>
    </location>
</feature>
<dbReference type="Gene3D" id="1.10.10.60">
    <property type="entry name" value="Homeodomain-like"/>
    <property type="match status" value="2"/>
</dbReference>
<dbReference type="SUPFAM" id="SSF46689">
    <property type="entry name" value="Homeodomain-like"/>
    <property type="match status" value="1"/>
</dbReference>
<dbReference type="InterPro" id="IPR017930">
    <property type="entry name" value="Myb_dom"/>
</dbReference>
<reference evidence="8 9" key="1">
    <citation type="submission" date="2016-05" db="EMBL/GenBank/DDBJ databases">
        <title>First whole genome sequencing of Entamoeba histolytica HM1:IMSS-clone-6.</title>
        <authorList>
            <person name="Mukherjee Avik.K."/>
            <person name="Izumyama S."/>
            <person name="Nakada-Tsukui K."/>
            <person name="Nozaki T."/>
        </authorList>
    </citation>
    <scope>NUCLEOTIDE SEQUENCE [LARGE SCALE GENOMIC DNA]</scope>
    <source>
        <strain evidence="8 9">HM1:IMSS clone 6</strain>
    </source>
</reference>
<dbReference type="PROSITE" id="PS51294">
    <property type="entry name" value="HTH_MYB"/>
    <property type="match status" value="2"/>
</dbReference>
<keyword evidence="4" id="KW-0539">Nucleus</keyword>
<name>A0A5K1UKQ0_ENTHI</name>
<dbReference type="PANTHER" id="PTHR46621">
    <property type="entry name" value="SNRNA-ACTIVATING PROTEIN COMPLEX SUBUNIT 4"/>
    <property type="match status" value="1"/>
</dbReference>
<evidence type="ECO:0000259" key="5">
    <source>
        <dbReference type="PROSITE" id="PS50090"/>
    </source>
</evidence>
<feature type="domain" description="Myb-like" evidence="5">
    <location>
        <begin position="68"/>
        <end position="113"/>
    </location>
</feature>
<dbReference type="VEuPathDB" id="AmoebaDB:EHI_168310"/>
<comment type="caution">
    <text evidence="8">The sequence shown here is derived from an EMBL/GenBank/DDBJ whole genome shotgun (WGS) entry which is preliminary data.</text>
</comment>
<dbReference type="OMA" id="METRIGK"/>
<dbReference type="VEuPathDB" id="AmoebaDB:KM1_015830"/>
<keyword evidence="1" id="KW-0805">Transcription regulation</keyword>
<dbReference type="VEuPathDB" id="AmoebaDB:EHI5A_014980"/>
<dbReference type="SMART" id="SM00717">
    <property type="entry name" value="SANT"/>
    <property type="match status" value="2"/>
</dbReference>
<accession>A0A5K1UKQ0</accession>
<gene>
    <name evidence="8" type="ORF">CL6EHI_168310</name>
</gene>
<evidence type="ECO:0000256" key="4">
    <source>
        <dbReference type="ARBA" id="ARBA00023242"/>
    </source>
</evidence>
<evidence type="ECO:0000256" key="1">
    <source>
        <dbReference type="ARBA" id="ARBA00023015"/>
    </source>
</evidence>
<dbReference type="VEuPathDB" id="AmoebaDB:EHI8A_004490"/>
<dbReference type="InterPro" id="IPR051575">
    <property type="entry name" value="Myb-like_DNA-bd"/>
</dbReference>
<dbReference type="InterPro" id="IPR017884">
    <property type="entry name" value="SANT_dom"/>
</dbReference>
<dbReference type="PROSITE" id="PS51293">
    <property type="entry name" value="SANT"/>
    <property type="match status" value="1"/>
</dbReference>
<evidence type="ECO:0000259" key="7">
    <source>
        <dbReference type="PROSITE" id="PS51294"/>
    </source>
</evidence>
<dbReference type="GO" id="GO:0001006">
    <property type="term" value="F:RNA polymerase III type 3 promoter sequence-specific DNA binding"/>
    <property type="evidence" value="ECO:0007669"/>
    <property type="project" value="TreeGrafter"/>
</dbReference>
<keyword evidence="2 8" id="KW-0238">DNA-binding</keyword>
<dbReference type="GO" id="GO:0019185">
    <property type="term" value="C:snRNA-activating protein complex"/>
    <property type="evidence" value="ECO:0007669"/>
    <property type="project" value="TreeGrafter"/>
</dbReference>
<organism evidence="8 9">
    <name type="scientific">Entamoeba histolytica</name>
    <dbReference type="NCBI Taxonomy" id="5759"/>
    <lineage>
        <taxon>Eukaryota</taxon>
        <taxon>Amoebozoa</taxon>
        <taxon>Evosea</taxon>
        <taxon>Archamoebae</taxon>
        <taxon>Mastigamoebida</taxon>
        <taxon>Entamoebidae</taxon>
        <taxon>Entamoeba</taxon>
    </lineage>
</organism>
<dbReference type="AlphaFoldDB" id="A0A5K1UKQ0"/>
<dbReference type="InterPro" id="IPR001005">
    <property type="entry name" value="SANT/Myb"/>
</dbReference>
<sequence length="160" mass="18894">MEHTNIKQQKTHSKVIHPWKKTEDQQLLEAIQKYGEADWNKIKDEVPTRTKKQCKERYFNHLCSRVIKDKWTKEEDSLILNKINEYGHHWTLISQFIPGRAPNSIKNRFYSHLSKIRNKYFNNTNASNALILDSETNLIQSAFIPASSHSYTVINVNSFY</sequence>
<feature type="domain" description="SANT" evidence="6">
    <location>
        <begin position="19"/>
        <end position="66"/>
    </location>
</feature>
<dbReference type="GO" id="GO:0042795">
    <property type="term" value="P:snRNA transcription by RNA polymerase II"/>
    <property type="evidence" value="ECO:0007669"/>
    <property type="project" value="TreeGrafter"/>
</dbReference>
<dbReference type="InterPro" id="IPR009057">
    <property type="entry name" value="Homeodomain-like_sf"/>
</dbReference>
<dbReference type="Pfam" id="PF00249">
    <property type="entry name" value="Myb_DNA-binding"/>
    <property type="match status" value="2"/>
</dbReference>
<dbReference type="PROSITE" id="PS50090">
    <property type="entry name" value="MYB_LIKE"/>
    <property type="match status" value="2"/>
</dbReference>
<dbReference type="GO" id="GO:0000978">
    <property type="term" value="F:RNA polymerase II cis-regulatory region sequence-specific DNA binding"/>
    <property type="evidence" value="ECO:0007669"/>
    <property type="project" value="TreeGrafter"/>
</dbReference>
<dbReference type="CDD" id="cd00167">
    <property type="entry name" value="SANT"/>
    <property type="match status" value="2"/>
</dbReference>
<feature type="domain" description="HTH myb-type" evidence="7">
    <location>
        <begin position="68"/>
        <end position="117"/>
    </location>
</feature>
<dbReference type="EMBL" id="BDEQ01000001">
    <property type="protein sequence ID" value="GAT96362.1"/>
    <property type="molecule type" value="Genomic_DNA"/>
</dbReference>
<evidence type="ECO:0000313" key="9">
    <source>
        <dbReference type="Proteomes" id="UP000078387"/>
    </source>
</evidence>
<dbReference type="Proteomes" id="UP000078387">
    <property type="component" value="Unassembled WGS sequence"/>
</dbReference>
<dbReference type="GO" id="GO:0042796">
    <property type="term" value="P:snRNA transcription by RNA polymerase III"/>
    <property type="evidence" value="ECO:0007669"/>
    <property type="project" value="TreeGrafter"/>
</dbReference>
<protein>
    <submittedName>
        <fullName evidence="8">Myb-like DNA-binding domain containing protein</fullName>
    </submittedName>
</protein>
<evidence type="ECO:0000256" key="2">
    <source>
        <dbReference type="ARBA" id="ARBA00023125"/>
    </source>
</evidence>
<evidence type="ECO:0000256" key="3">
    <source>
        <dbReference type="ARBA" id="ARBA00023163"/>
    </source>
</evidence>
<keyword evidence="3" id="KW-0804">Transcription</keyword>
<proteinExistence type="predicted"/>